<dbReference type="EMBL" id="JBHTMO010000020">
    <property type="protein sequence ID" value="MFD1393258.1"/>
    <property type="molecule type" value="Genomic_DNA"/>
</dbReference>
<accession>A0ABW4B930</accession>
<evidence type="ECO:0000313" key="3">
    <source>
        <dbReference type="Proteomes" id="UP001597249"/>
    </source>
</evidence>
<dbReference type="Proteomes" id="UP001597249">
    <property type="component" value="Unassembled WGS sequence"/>
</dbReference>
<sequence length="192" mass="21035">MRKISVFLALLATVLLLAGCQNADHSAVRAHTATVLKQNHQVWHETATAVSIQGQAGRLSAPQFRPETILSPWVSDRGRLKQGVTYRQRHYATQKAALIGTPFENWVFGPPHRKHHPHLLTVAQVNAALKVLGAKARLSSLDELVYLKGGRGQASVEPVGILCEEGRLYVIQVSYYPLAAGAEISRGAVYTR</sequence>
<protein>
    <submittedName>
        <fullName evidence="2">Uncharacterized protein</fullName>
    </submittedName>
</protein>
<evidence type="ECO:0000313" key="2">
    <source>
        <dbReference type="EMBL" id="MFD1393258.1"/>
    </source>
</evidence>
<name>A0ABW4B930_9LACO</name>
<evidence type="ECO:0000256" key="1">
    <source>
        <dbReference type="SAM" id="SignalP"/>
    </source>
</evidence>
<proteinExistence type="predicted"/>
<feature type="chain" id="PRO_5045497595" evidence="1">
    <location>
        <begin position="24"/>
        <end position="192"/>
    </location>
</feature>
<keyword evidence="3" id="KW-1185">Reference proteome</keyword>
<feature type="signal peptide" evidence="1">
    <location>
        <begin position="1"/>
        <end position="23"/>
    </location>
</feature>
<keyword evidence="1" id="KW-0732">Signal</keyword>
<dbReference type="PROSITE" id="PS51257">
    <property type="entry name" value="PROKAR_LIPOPROTEIN"/>
    <property type="match status" value="1"/>
</dbReference>
<reference evidence="3" key="1">
    <citation type="journal article" date="2019" name="Int. J. Syst. Evol. Microbiol.">
        <title>The Global Catalogue of Microorganisms (GCM) 10K type strain sequencing project: providing services to taxonomists for standard genome sequencing and annotation.</title>
        <authorList>
            <consortium name="The Broad Institute Genomics Platform"/>
            <consortium name="The Broad Institute Genome Sequencing Center for Infectious Disease"/>
            <person name="Wu L."/>
            <person name="Ma J."/>
        </authorList>
    </citation>
    <scope>NUCLEOTIDE SEQUENCE [LARGE SCALE GENOMIC DNA]</scope>
    <source>
        <strain evidence="3">CCM 8911</strain>
    </source>
</reference>
<comment type="caution">
    <text evidence="2">The sequence shown here is derived from an EMBL/GenBank/DDBJ whole genome shotgun (WGS) entry which is preliminary data.</text>
</comment>
<dbReference type="RefSeq" id="WP_125586780.1">
    <property type="nucleotide sequence ID" value="NZ_JBHTMO010000020.1"/>
</dbReference>
<gene>
    <name evidence="2" type="ORF">ACFQ3L_06695</name>
</gene>
<organism evidence="2 3">
    <name type="scientific">Lacticaseibacillus jixianensis</name>
    <dbReference type="NCBI Taxonomy" id="2486012"/>
    <lineage>
        <taxon>Bacteria</taxon>
        <taxon>Bacillati</taxon>
        <taxon>Bacillota</taxon>
        <taxon>Bacilli</taxon>
        <taxon>Lactobacillales</taxon>
        <taxon>Lactobacillaceae</taxon>
        <taxon>Lacticaseibacillus</taxon>
    </lineage>
</organism>